<sequence>MLTMPKCYTGAMFLDAWAFPGNINSEINGSLRSWVNRQVTDIGKDWIVIVRRTSTSLGRVLPSFTKFTGVGKGDNVVPGFKDHNSYWVGASDKMYEGDFRWTDGLIFTYSSE</sequence>
<dbReference type="InterPro" id="IPR016187">
    <property type="entry name" value="CTDL_fold"/>
</dbReference>
<accession>A0A7R9EM12</accession>
<dbReference type="AlphaFoldDB" id="A0A7R9EM12"/>
<reference evidence="1" key="1">
    <citation type="submission" date="2020-11" db="EMBL/GenBank/DDBJ databases">
        <authorList>
            <person name="Tran Van P."/>
        </authorList>
    </citation>
    <scope>NUCLEOTIDE SEQUENCE</scope>
</reference>
<name>A0A7R9EM12_9NEOP</name>
<protein>
    <submittedName>
        <fullName evidence="1">Uncharacterized protein</fullName>
    </submittedName>
</protein>
<evidence type="ECO:0000313" key="1">
    <source>
        <dbReference type="EMBL" id="CAD7435179.1"/>
    </source>
</evidence>
<gene>
    <name evidence="1" type="ORF">TMSB3V08_LOCUS11826</name>
</gene>
<organism evidence="1">
    <name type="scientific">Timema monikensis</name>
    <dbReference type="NCBI Taxonomy" id="170555"/>
    <lineage>
        <taxon>Eukaryota</taxon>
        <taxon>Metazoa</taxon>
        <taxon>Ecdysozoa</taxon>
        <taxon>Arthropoda</taxon>
        <taxon>Hexapoda</taxon>
        <taxon>Insecta</taxon>
        <taxon>Pterygota</taxon>
        <taxon>Neoptera</taxon>
        <taxon>Polyneoptera</taxon>
        <taxon>Phasmatodea</taxon>
        <taxon>Timematodea</taxon>
        <taxon>Timematoidea</taxon>
        <taxon>Timematidae</taxon>
        <taxon>Timema</taxon>
    </lineage>
</organism>
<dbReference type="SUPFAM" id="SSF56436">
    <property type="entry name" value="C-type lectin-like"/>
    <property type="match status" value="1"/>
</dbReference>
<proteinExistence type="predicted"/>
<dbReference type="EMBL" id="OB799219">
    <property type="protein sequence ID" value="CAD7435179.1"/>
    <property type="molecule type" value="Genomic_DNA"/>
</dbReference>